<feature type="transmembrane region" description="Helical" evidence="8">
    <location>
        <begin position="181"/>
        <end position="203"/>
    </location>
</feature>
<comment type="similarity">
    <text evidence="8">Belongs to the insect chemoreceptor superfamily. Gustatory receptor (GR) family.</text>
</comment>
<keyword evidence="7 8" id="KW-0807">Transducer</keyword>
<evidence type="ECO:0000256" key="5">
    <source>
        <dbReference type="ARBA" id="ARBA00023136"/>
    </source>
</evidence>
<dbReference type="PANTHER" id="PTHR21143:SF133">
    <property type="entry name" value="GUSTATORY AND PHEROMONE RECEPTOR 32A-RELATED"/>
    <property type="match status" value="1"/>
</dbReference>
<comment type="caution">
    <text evidence="8">Lacks conserved residue(s) required for the propagation of feature annotation.</text>
</comment>
<dbReference type="GO" id="GO:0030424">
    <property type="term" value="C:axon"/>
    <property type="evidence" value="ECO:0007669"/>
    <property type="project" value="TreeGrafter"/>
</dbReference>
<evidence type="ECO:0000313" key="10">
    <source>
        <dbReference type="Proteomes" id="UP001353858"/>
    </source>
</evidence>
<comment type="caution">
    <text evidence="9">The sequence shown here is derived from an EMBL/GenBank/DDBJ whole genome shotgun (WGS) entry which is preliminary data.</text>
</comment>
<keyword evidence="6 8" id="KW-0675">Receptor</keyword>
<comment type="function">
    <text evidence="8">Gustatory receptor which mediates acceptance or avoidance behavior, depending on its substrates.</text>
</comment>
<keyword evidence="2 8" id="KW-1003">Cell membrane</keyword>
<evidence type="ECO:0000256" key="1">
    <source>
        <dbReference type="ARBA" id="ARBA00004651"/>
    </source>
</evidence>
<dbReference type="GO" id="GO:0008049">
    <property type="term" value="P:male courtship behavior"/>
    <property type="evidence" value="ECO:0007669"/>
    <property type="project" value="TreeGrafter"/>
</dbReference>
<evidence type="ECO:0000256" key="7">
    <source>
        <dbReference type="ARBA" id="ARBA00023224"/>
    </source>
</evidence>
<evidence type="ECO:0000256" key="6">
    <source>
        <dbReference type="ARBA" id="ARBA00023170"/>
    </source>
</evidence>
<accession>A0AAN7PDZ6</accession>
<comment type="subcellular location">
    <subcellularLocation>
        <location evidence="1 8">Cell membrane</location>
        <topology evidence="1 8">Multi-pass membrane protein</topology>
    </subcellularLocation>
</comment>
<evidence type="ECO:0000256" key="8">
    <source>
        <dbReference type="RuleBase" id="RU363108"/>
    </source>
</evidence>
<feature type="transmembrane region" description="Helical" evidence="8">
    <location>
        <begin position="299"/>
        <end position="323"/>
    </location>
</feature>
<evidence type="ECO:0000313" key="9">
    <source>
        <dbReference type="EMBL" id="KAK4883028.1"/>
    </source>
</evidence>
<evidence type="ECO:0000256" key="3">
    <source>
        <dbReference type="ARBA" id="ARBA00022692"/>
    </source>
</evidence>
<dbReference type="GO" id="GO:0043025">
    <property type="term" value="C:neuronal cell body"/>
    <property type="evidence" value="ECO:0007669"/>
    <property type="project" value="TreeGrafter"/>
</dbReference>
<dbReference type="InterPro" id="IPR013604">
    <property type="entry name" value="7TM_chemorcpt"/>
</dbReference>
<proteinExistence type="inferred from homology"/>
<dbReference type="GO" id="GO:0030425">
    <property type="term" value="C:dendrite"/>
    <property type="evidence" value="ECO:0007669"/>
    <property type="project" value="TreeGrafter"/>
</dbReference>
<dbReference type="PANTHER" id="PTHR21143">
    <property type="entry name" value="INVERTEBRATE GUSTATORY RECEPTOR"/>
    <property type="match status" value="1"/>
</dbReference>
<dbReference type="EMBL" id="JARPUR010000002">
    <property type="protein sequence ID" value="KAK4883028.1"/>
    <property type="molecule type" value="Genomic_DNA"/>
</dbReference>
<feature type="transmembrane region" description="Helical" evidence="8">
    <location>
        <begin position="90"/>
        <end position="113"/>
    </location>
</feature>
<dbReference type="GO" id="GO:0007635">
    <property type="term" value="P:chemosensory behavior"/>
    <property type="evidence" value="ECO:0007669"/>
    <property type="project" value="TreeGrafter"/>
</dbReference>
<feature type="transmembrane region" description="Helical" evidence="8">
    <location>
        <begin position="58"/>
        <end position="78"/>
    </location>
</feature>
<keyword evidence="4 8" id="KW-1133">Transmembrane helix</keyword>
<gene>
    <name evidence="9" type="ORF">RN001_006347</name>
</gene>
<evidence type="ECO:0000256" key="2">
    <source>
        <dbReference type="ARBA" id="ARBA00022475"/>
    </source>
</evidence>
<dbReference type="GO" id="GO:0007165">
    <property type="term" value="P:signal transduction"/>
    <property type="evidence" value="ECO:0007669"/>
    <property type="project" value="UniProtKB-KW"/>
</dbReference>
<reference evidence="10" key="1">
    <citation type="submission" date="2023-01" db="EMBL/GenBank/DDBJ databases">
        <title>Key to firefly adult light organ development and bioluminescence: homeobox transcription factors regulate luciferase expression and transportation to peroxisome.</title>
        <authorList>
            <person name="Fu X."/>
        </authorList>
    </citation>
    <scope>NUCLEOTIDE SEQUENCE [LARGE SCALE GENOMIC DNA]</scope>
</reference>
<evidence type="ECO:0000256" key="4">
    <source>
        <dbReference type="ARBA" id="ARBA00022989"/>
    </source>
</evidence>
<dbReference type="Proteomes" id="UP001353858">
    <property type="component" value="Unassembled WGS sequence"/>
</dbReference>
<dbReference type="GO" id="GO:0005886">
    <property type="term" value="C:plasma membrane"/>
    <property type="evidence" value="ECO:0007669"/>
    <property type="project" value="UniProtKB-SubCell"/>
</dbReference>
<sequence>MEYLDYYSGQALLLCGNLCSCYFSGDMLKVLENINNFDKEMYQILKQNLTEEYKNARFYISISTALSIIFAFSMIFLTGFSTEASREVSFAKSICIIMPSFVSTLITVQFCTITSCLQRRFYWLNILIFQSYKVLRESGHSTIRHINFQQDILKQRVLLKIMQIREKHFTLSLICERFNEVFAVQITAVIVQHFINIVLMLIYSGRHLIKDSDIVVEYIVFAVISMSWSFTQLLFLTLIASSTAQEALKSGPLIHQMIYAKKTKLDENLNLEIFFFSLQLLHQNVEFNACRCFVINETLLFAIAGAITTYLIIIIQFDVAYYAEEN</sequence>
<protein>
    <recommendedName>
        <fullName evidence="8">Gustatory receptor</fullName>
    </recommendedName>
</protein>
<dbReference type="AlphaFoldDB" id="A0AAN7PDZ6"/>
<dbReference type="Pfam" id="PF08395">
    <property type="entry name" value="7tm_7"/>
    <property type="match status" value="1"/>
</dbReference>
<keyword evidence="3 8" id="KW-0812">Transmembrane</keyword>
<organism evidence="9 10">
    <name type="scientific">Aquatica leii</name>
    <dbReference type="NCBI Taxonomy" id="1421715"/>
    <lineage>
        <taxon>Eukaryota</taxon>
        <taxon>Metazoa</taxon>
        <taxon>Ecdysozoa</taxon>
        <taxon>Arthropoda</taxon>
        <taxon>Hexapoda</taxon>
        <taxon>Insecta</taxon>
        <taxon>Pterygota</taxon>
        <taxon>Neoptera</taxon>
        <taxon>Endopterygota</taxon>
        <taxon>Coleoptera</taxon>
        <taxon>Polyphaga</taxon>
        <taxon>Elateriformia</taxon>
        <taxon>Elateroidea</taxon>
        <taxon>Lampyridae</taxon>
        <taxon>Luciolinae</taxon>
        <taxon>Aquatica</taxon>
    </lineage>
</organism>
<dbReference type="GO" id="GO:0050909">
    <property type="term" value="P:sensory perception of taste"/>
    <property type="evidence" value="ECO:0007669"/>
    <property type="project" value="InterPro"/>
</dbReference>
<keyword evidence="5 8" id="KW-0472">Membrane</keyword>
<feature type="transmembrane region" description="Helical" evidence="8">
    <location>
        <begin position="215"/>
        <end position="240"/>
    </location>
</feature>
<keyword evidence="10" id="KW-1185">Reference proteome</keyword>
<name>A0AAN7PDZ6_9COLE</name>